<dbReference type="EMBL" id="MU860650">
    <property type="protein sequence ID" value="KAK4233151.1"/>
    <property type="molecule type" value="Genomic_DNA"/>
</dbReference>
<keyword evidence="3 4" id="KW-0808">Transferase</keyword>
<evidence type="ECO:0000256" key="1">
    <source>
        <dbReference type="ARBA" id="ARBA00005664"/>
    </source>
</evidence>
<dbReference type="InterPro" id="IPR008630">
    <property type="entry name" value="Glyco_trans_34"/>
</dbReference>
<dbReference type="Proteomes" id="UP001303760">
    <property type="component" value="Unassembled WGS sequence"/>
</dbReference>
<accession>A0AAN7C0P1</accession>
<dbReference type="AlphaFoldDB" id="A0AAN7C0P1"/>
<reference evidence="4" key="2">
    <citation type="submission" date="2023-05" db="EMBL/GenBank/DDBJ databases">
        <authorList>
            <consortium name="Lawrence Berkeley National Laboratory"/>
            <person name="Steindorff A."/>
            <person name="Hensen N."/>
            <person name="Bonometti L."/>
            <person name="Westerberg I."/>
            <person name="Brannstrom I.O."/>
            <person name="Guillou S."/>
            <person name="Cros-Aarteil S."/>
            <person name="Calhoun S."/>
            <person name="Haridas S."/>
            <person name="Kuo A."/>
            <person name="Mondo S."/>
            <person name="Pangilinan J."/>
            <person name="Riley R."/>
            <person name="Labutti K."/>
            <person name="Andreopoulos B."/>
            <person name="Lipzen A."/>
            <person name="Chen C."/>
            <person name="Yanf M."/>
            <person name="Daum C."/>
            <person name="Ng V."/>
            <person name="Clum A."/>
            <person name="Ohm R."/>
            <person name="Martin F."/>
            <person name="Silar P."/>
            <person name="Natvig D."/>
            <person name="Lalanne C."/>
            <person name="Gautier V."/>
            <person name="Ament-Velasquez S.L."/>
            <person name="Kruys A."/>
            <person name="Hutchinson M.I."/>
            <person name="Powell A.J."/>
            <person name="Barry K."/>
            <person name="Miller A.N."/>
            <person name="Grigoriev I.V."/>
            <person name="Debuchy R."/>
            <person name="Gladieux P."/>
            <person name="Thoren M.H."/>
            <person name="Johannesson H."/>
        </authorList>
    </citation>
    <scope>NUCLEOTIDE SEQUENCE</scope>
    <source>
        <strain evidence="4">CBS 532.94</strain>
    </source>
</reference>
<proteinExistence type="inferred from homology"/>
<evidence type="ECO:0000256" key="3">
    <source>
        <dbReference type="ARBA" id="ARBA00022679"/>
    </source>
</evidence>
<comment type="caution">
    <text evidence="4">The sequence shown here is derived from an EMBL/GenBank/DDBJ whole genome shotgun (WGS) entry which is preliminary data.</text>
</comment>
<evidence type="ECO:0000313" key="5">
    <source>
        <dbReference type="Proteomes" id="UP001303760"/>
    </source>
</evidence>
<name>A0AAN7C0P1_9PEZI</name>
<sequence length="355" mass="41163">MLSRQAVLKGVCAAALIFVSLQTLAYLHSHELPSLPFHRISPFIKNDIHCYGKPDCFPSKRRFSLFDAKNNKEFCLKHGATFRDPPPRLATVTAQFGKHEKHYQRALGTHVLHNEVHGTDIHILSTKIIDDLWNKPAFILDLLLAEMEKPENDRLEWLFWVDRDTIILDTCRSPLSYLPPTEREFNRTEDRTRPPEAIEKIYMLATKDWNGLNNGVFLVRVNRWAVDLFVAILAHRYYRPGVELTFTEQSAMGFLLEEPQFRDNVVWVPQWWFNAYPRGKDKENFAPLKDDIDAEGYHARRGDFLVHFAGVGGRDKAMSPWLDIAETAVSGWAAESKERDLDTEIRDFWAAWKNI</sequence>
<comment type="similarity">
    <text evidence="1">Belongs to the glycosyltransferase 34 family.</text>
</comment>
<protein>
    <submittedName>
        <fullName evidence="4">Galactosyl transferase GMA12/MNN10 family-domain-containing protein</fullName>
    </submittedName>
</protein>
<dbReference type="PANTHER" id="PTHR31306">
    <property type="entry name" value="ALPHA-1,6-MANNOSYLTRANSFERASE MNN11-RELATED"/>
    <property type="match status" value="1"/>
</dbReference>
<dbReference type="FunFam" id="3.90.550.10:FF:000237">
    <property type="entry name" value="WGS project CABT00000000 data, contig 2.1"/>
    <property type="match status" value="1"/>
</dbReference>
<dbReference type="Pfam" id="PF05637">
    <property type="entry name" value="Glyco_transf_34"/>
    <property type="match status" value="1"/>
</dbReference>
<reference evidence="4" key="1">
    <citation type="journal article" date="2023" name="Mol. Phylogenet. Evol.">
        <title>Genome-scale phylogeny and comparative genomics of the fungal order Sordariales.</title>
        <authorList>
            <person name="Hensen N."/>
            <person name="Bonometti L."/>
            <person name="Westerberg I."/>
            <person name="Brannstrom I.O."/>
            <person name="Guillou S."/>
            <person name="Cros-Aarteil S."/>
            <person name="Calhoun S."/>
            <person name="Haridas S."/>
            <person name="Kuo A."/>
            <person name="Mondo S."/>
            <person name="Pangilinan J."/>
            <person name="Riley R."/>
            <person name="LaButti K."/>
            <person name="Andreopoulos B."/>
            <person name="Lipzen A."/>
            <person name="Chen C."/>
            <person name="Yan M."/>
            <person name="Daum C."/>
            <person name="Ng V."/>
            <person name="Clum A."/>
            <person name="Steindorff A."/>
            <person name="Ohm R.A."/>
            <person name="Martin F."/>
            <person name="Silar P."/>
            <person name="Natvig D.O."/>
            <person name="Lalanne C."/>
            <person name="Gautier V."/>
            <person name="Ament-Velasquez S.L."/>
            <person name="Kruys A."/>
            <person name="Hutchinson M.I."/>
            <person name="Powell A.J."/>
            <person name="Barry K."/>
            <person name="Miller A.N."/>
            <person name="Grigoriev I.V."/>
            <person name="Debuchy R."/>
            <person name="Gladieux P."/>
            <person name="Hiltunen Thoren M."/>
            <person name="Johannesson H."/>
        </authorList>
    </citation>
    <scope>NUCLEOTIDE SEQUENCE</scope>
    <source>
        <strain evidence="4">CBS 532.94</strain>
    </source>
</reference>
<keyword evidence="2" id="KW-0328">Glycosyltransferase</keyword>
<organism evidence="4 5">
    <name type="scientific">Achaetomium macrosporum</name>
    <dbReference type="NCBI Taxonomy" id="79813"/>
    <lineage>
        <taxon>Eukaryota</taxon>
        <taxon>Fungi</taxon>
        <taxon>Dikarya</taxon>
        <taxon>Ascomycota</taxon>
        <taxon>Pezizomycotina</taxon>
        <taxon>Sordariomycetes</taxon>
        <taxon>Sordariomycetidae</taxon>
        <taxon>Sordariales</taxon>
        <taxon>Chaetomiaceae</taxon>
        <taxon>Achaetomium</taxon>
    </lineage>
</organism>
<dbReference type="GO" id="GO:0000139">
    <property type="term" value="C:Golgi membrane"/>
    <property type="evidence" value="ECO:0007669"/>
    <property type="project" value="TreeGrafter"/>
</dbReference>
<dbReference type="PANTHER" id="PTHR31306:SF8">
    <property type="entry name" value="GLYCOSYLTRANSFERASE FAMILY 34 PROTEIN"/>
    <property type="match status" value="1"/>
</dbReference>
<keyword evidence="5" id="KW-1185">Reference proteome</keyword>
<dbReference type="GO" id="GO:0016757">
    <property type="term" value="F:glycosyltransferase activity"/>
    <property type="evidence" value="ECO:0007669"/>
    <property type="project" value="UniProtKB-KW"/>
</dbReference>
<evidence type="ECO:0000313" key="4">
    <source>
        <dbReference type="EMBL" id="KAK4233151.1"/>
    </source>
</evidence>
<evidence type="ECO:0000256" key="2">
    <source>
        <dbReference type="ARBA" id="ARBA00022676"/>
    </source>
</evidence>
<dbReference type="InterPro" id="IPR029044">
    <property type="entry name" value="Nucleotide-diphossugar_trans"/>
</dbReference>
<dbReference type="GO" id="GO:0006487">
    <property type="term" value="P:protein N-linked glycosylation"/>
    <property type="evidence" value="ECO:0007669"/>
    <property type="project" value="TreeGrafter"/>
</dbReference>
<gene>
    <name evidence="4" type="ORF">C8A03DRAFT_19712</name>
</gene>
<dbReference type="Gene3D" id="3.90.550.10">
    <property type="entry name" value="Spore Coat Polysaccharide Biosynthesis Protein SpsA, Chain A"/>
    <property type="match status" value="1"/>
</dbReference>
<dbReference type="SUPFAM" id="SSF53448">
    <property type="entry name" value="Nucleotide-diphospho-sugar transferases"/>
    <property type="match status" value="1"/>
</dbReference>